<keyword evidence="3" id="KW-1185">Reference proteome</keyword>
<feature type="compositionally biased region" description="Polar residues" evidence="1">
    <location>
        <begin position="202"/>
        <end position="218"/>
    </location>
</feature>
<sequence length="239" mass="26297">MTARRFKGPSKLSGTHNAMNSSSAESLSRASHSHRPLTGPQAFSYTATAERNDAHSYRSNCHCSGCHTFRLIRERQHGAETEFRNHAPPSYMVEKPDTESDNDSSTGSNTDLGPSYYSSSHPVMMDDRSFQMSFNTTQRSPSPDIYVSTLPVRSPFHSSYGSLRYEIHPQHPSTDTDTPTLSAIHNIPDRHPAEVALDGGDYTNSTSRAPETGVSLNETCDVHPTRAQMGDPAASHDRT</sequence>
<evidence type="ECO:0000313" key="2">
    <source>
        <dbReference type="EMBL" id="KAE9384245.1"/>
    </source>
</evidence>
<proteinExistence type="predicted"/>
<accession>A0A6A4GG20</accession>
<feature type="region of interest" description="Disordered" evidence="1">
    <location>
        <begin position="82"/>
        <end position="123"/>
    </location>
</feature>
<reference evidence="2" key="1">
    <citation type="journal article" date="2019" name="Environ. Microbiol.">
        <title>Fungal ecological strategies reflected in gene transcription - a case study of two litter decomposers.</title>
        <authorList>
            <person name="Barbi F."/>
            <person name="Kohler A."/>
            <person name="Barry K."/>
            <person name="Baskaran P."/>
            <person name="Daum C."/>
            <person name="Fauchery L."/>
            <person name="Ihrmark K."/>
            <person name="Kuo A."/>
            <person name="LaButti K."/>
            <person name="Lipzen A."/>
            <person name="Morin E."/>
            <person name="Grigoriev I.V."/>
            <person name="Henrissat B."/>
            <person name="Lindahl B."/>
            <person name="Martin F."/>
        </authorList>
    </citation>
    <scope>NUCLEOTIDE SEQUENCE</scope>
    <source>
        <strain evidence="2">JB14</strain>
    </source>
</reference>
<protein>
    <submittedName>
        <fullName evidence="2">Uncharacterized protein</fullName>
    </submittedName>
</protein>
<dbReference type="AlphaFoldDB" id="A0A6A4GG20"/>
<evidence type="ECO:0000256" key="1">
    <source>
        <dbReference type="SAM" id="MobiDB-lite"/>
    </source>
</evidence>
<gene>
    <name evidence="2" type="ORF">BT96DRAFT_1008270</name>
</gene>
<feature type="region of interest" description="Disordered" evidence="1">
    <location>
        <begin position="199"/>
        <end position="239"/>
    </location>
</feature>
<feature type="compositionally biased region" description="Low complexity" evidence="1">
    <location>
        <begin position="21"/>
        <end position="30"/>
    </location>
</feature>
<dbReference type="EMBL" id="ML770186">
    <property type="protein sequence ID" value="KAE9384245.1"/>
    <property type="molecule type" value="Genomic_DNA"/>
</dbReference>
<dbReference type="Proteomes" id="UP000799118">
    <property type="component" value="Unassembled WGS sequence"/>
</dbReference>
<name>A0A6A4GG20_9AGAR</name>
<feature type="region of interest" description="Disordered" evidence="1">
    <location>
        <begin position="1"/>
        <end position="40"/>
    </location>
</feature>
<evidence type="ECO:0000313" key="3">
    <source>
        <dbReference type="Proteomes" id="UP000799118"/>
    </source>
</evidence>
<organism evidence="2 3">
    <name type="scientific">Gymnopus androsaceus JB14</name>
    <dbReference type="NCBI Taxonomy" id="1447944"/>
    <lineage>
        <taxon>Eukaryota</taxon>
        <taxon>Fungi</taxon>
        <taxon>Dikarya</taxon>
        <taxon>Basidiomycota</taxon>
        <taxon>Agaricomycotina</taxon>
        <taxon>Agaricomycetes</taxon>
        <taxon>Agaricomycetidae</taxon>
        <taxon>Agaricales</taxon>
        <taxon>Marasmiineae</taxon>
        <taxon>Omphalotaceae</taxon>
        <taxon>Gymnopus</taxon>
    </lineage>
</organism>